<name>A0A1I5EVE3_9ACTN</name>
<dbReference type="AlphaFoldDB" id="A0A1I5EVE3"/>
<protein>
    <submittedName>
        <fullName evidence="1">Uncharacterized protein</fullName>
    </submittedName>
</protein>
<dbReference type="STRING" id="1993.SAMN04489713_104306"/>
<gene>
    <name evidence="1" type="ORF">SAMN04489713_104306</name>
</gene>
<sequence>MIGPLFRRLRTNPRRTAAVAAITVIVLVAAGVGGVYADRTGPRPLASTASRRGRSRLRAVAPTPFPGFPTCPTDAACPAKRPRLWSH</sequence>
<evidence type="ECO:0000313" key="2">
    <source>
        <dbReference type="Proteomes" id="UP000183413"/>
    </source>
</evidence>
<dbReference type="InParanoid" id="A0A1I5EVE3"/>
<reference evidence="1 2" key="1">
    <citation type="submission" date="2016-10" db="EMBL/GenBank/DDBJ databases">
        <authorList>
            <person name="de Groot N.N."/>
        </authorList>
    </citation>
    <scope>NUCLEOTIDE SEQUENCE [LARGE SCALE GENOMIC DNA]</scope>
    <source>
        <strain evidence="1 2">DSM 43067</strain>
    </source>
</reference>
<dbReference type="Proteomes" id="UP000183413">
    <property type="component" value="Unassembled WGS sequence"/>
</dbReference>
<organism evidence="1 2">
    <name type="scientific">Actinomadura madurae</name>
    <dbReference type="NCBI Taxonomy" id="1993"/>
    <lineage>
        <taxon>Bacteria</taxon>
        <taxon>Bacillati</taxon>
        <taxon>Actinomycetota</taxon>
        <taxon>Actinomycetes</taxon>
        <taxon>Streptosporangiales</taxon>
        <taxon>Thermomonosporaceae</taxon>
        <taxon>Actinomadura</taxon>
    </lineage>
</organism>
<evidence type="ECO:0000313" key="1">
    <source>
        <dbReference type="EMBL" id="SFO15485.1"/>
    </source>
</evidence>
<proteinExistence type="predicted"/>
<keyword evidence="2" id="KW-1185">Reference proteome</keyword>
<dbReference type="EMBL" id="FOVH01000004">
    <property type="protein sequence ID" value="SFO15485.1"/>
    <property type="molecule type" value="Genomic_DNA"/>
</dbReference>
<accession>A0A1I5EVE3</accession>